<proteinExistence type="predicted"/>
<protein>
    <submittedName>
        <fullName evidence="1">Uncharacterized protein</fullName>
    </submittedName>
</protein>
<evidence type="ECO:0000313" key="2">
    <source>
        <dbReference type="Proteomes" id="UP000824232"/>
    </source>
</evidence>
<evidence type="ECO:0000313" key="1">
    <source>
        <dbReference type="EMBL" id="HIR58914.1"/>
    </source>
</evidence>
<dbReference type="Proteomes" id="UP000824232">
    <property type="component" value="Unassembled WGS sequence"/>
</dbReference>
<comment type="caution">
    <text evidence="1">The sequence shown here is derived from an EMBL/GenBank/DDBJ whole genome shotgun (WGS) entry which is preliminary data.</text>
</comment>
<dbReference type="AlphaFoldDB" id="A0A9D1J395"/>
<accession>A0A9D1J395</accession>
<name>A0A9D1J395_9FIRM</name>
<sequence>MNNSLVYFMRKGVMIYVNKSDSYIVSYLLDKPYKETFYIERNSLNKVIPLLNKCHINYFYDDVVTFIDNKYSIYLRYGKLSNRIDKLFTNLKNCLYLDNIEDIISKMDKFYE</sequence>
<reference evidence="1" key="2">
    <citation type="journal article" date="2021" name="PeerJ">
        <title>Extensive microbial diversity within the chicken gut microbiome revealed by metagenomics and culture.</title>
        <authorList>
            <person name="Gilroy R."/>
            <person name="Ravi A."/>
            <person name="Getino M."/>
            <person name="Pursley I."/>
            <person name="Horton D.L."/>
            <person name="Alikhan N.F."/>
            <person name="Baker D."/>
            <person name="Gharbi K."/>
            <person name="Hall N."/>
            <person name="Watson M."/>
            <person name="Adriaenssens E.M."/>
            <person name="Foster-Nyarko E."/>
            <person name="Jarju S."/>
            <person name="Secka A."/>
            <person name="Antonio M."/>
            <person name="Oren A."/>
            <person name="Chaudhuri R.R."/>
            <person name="La Ragione R."/>
            <person name="Hildebrand F."/>
            <person name="Pallen M.J."/>
        </authorList>
    </citation>
    <scope>NUCLEOTIDE SEQUENCE</scope>
    <source>
        <strain evidence="1">CHK184-20233</strain>
    </source>
</reference>
<organism evidence="1 2">
    <name type="scientific">Candidatus Onthousia excrementipullorum</name>
    <dbReference type="NCBI Taxonomy" id="2840884"/>
    <lineage>
        <taxon>Bacteria</taxon>
        <taxon>Bacillati</taxon>
        <taxon>Bacillota</taxon>
        <taxon>Bacilli</taxon>
        <taxon>Candidatus Onthousia</taxon>
    </lineage>
</organism>
<gene>
    <name evidence="1" type="ORF">IAB38_02585</name>
</gene>
<dbReference type="EMBL" id="DVHC01000027">
    <property type="protein sequence ID" value="HIR58914.1"/>
    <property type="molecule type" value="Genomic_DNA"/>
</dbReference>
<reference evidence="1" key="1">
    <citation type="submission" date="2020-10" db="EMBL/GenBank/DDBJ databases">
        <authorList>
            <person name="Gilroy R."/>
        </authorList>
    </citation>
    <scope>NUCLEOTIDE SEQUENCE</scope>
    <source>
        <strain evidence="1">CHK184-20233</strain>
    </source>
</reference>